<organism evidence="1 2">
    <name type="scientific">Gossypium arboreum</name>
    <name type="common">Tree cotton</name>
    <name type="synonym">Gossypium nanking</name>
    <dbReference type="NCBI Taxonomy" id="29729"/>
    <lineage>
        <taxon>Eukaryota</taxon>
        <taxon>Viridiplantae</taxon>
        <taxon>Streptophyta</taxon>
        <taxon>Embryophyta</taxon>
        <taxon>Tracheophyta</taxon>
        <taxon>Spermatophyta</taxon>
        <taxon>Magnoliopsida</taxon>
        <taxon>eudicotyledons</taxon>
        <taxon>Gunneridae</taxon>
        <taxon>Pentapetalae</taxon>
        <taxon>rosids</taxon>
        <taxon>malvids</taxon>
        <taxon>Malvales</taxon>
        <taxon>Malvaceae</taxon>
        <taxon>Malvoideae</taxon>
        <taxon>Gossypium</taxon>
    </lineage>
</organism>
<evidence type="ECO:0000313" key="2">
    <source>
        <dbReference type="Proteomes" id="UP001358586"/>
    </source>
</evidence>
<protein>
    <submittedName>
        <fullName evidence="1">Uncharacterized protein</fullName>
    </submittedName>
</protein>
<dbReference type="EMBL" id="JARKNE010000010">
    <property type="protein sequence ID" value="KAK5794398.1"/>
    <property type="molecule type" value="Genomic_DNA"/>
</dbReference>
<proteinExistence type="predicted"/>
<sequence>MQNQLDIQFQVEEGVKPDHLELKEKVPYMSVEHEDLKVDCLQEMEVEELSEIWDIINEISNSSEIGPRRTDLAFVYGFIHL</sequence>
<comment type="caution">
    <text evidence="1">The sequence shown here is derived from an EMBL/GenBank/DDBJ whole genome shotgun (WGS) entry which is preliminary data.</text>
</comment>
<keyword evidence="2" id="KW-1185">Reference proteome</keyword>
<gene>
    <name evidence="1" type="ORF">PVK06_035621</name>
</gene>
<reference evidence="1 2" key="1">
    <citation type="submission" date="2023-03" db="EMBL/GenBank/DDBJ databases">
        <title>WGS of Gossypium arboreum.</title>
        <authorList>
            <person name="Yu D."/>
        </authorList>
    </citation>
    <scope>NUCLEOTIDE SEQUENCE [LARGE SCALE GENOMIC DNA]</scope>
    <source>
        <tissue evidence="1">Leaf</tissue>
    </source>
</reference>
<evidence type="ECO:0000313" key="1">
    <source>
        <dbReference type="EMBL" id="KAK5794398.1"/>
    </source>
</evidence>
<name>A0ABR0NHB5_GOSAR</name>
<dbReference type="Proteomes" id="UP001358586">
    <property type="component" value="Chromosome 10"/>
</dbReference>
<accession>A0ABR0NHB5</accession>